<sequence>MFSSLSRAFAHSMYCRWVSSSFARTAESIMSWQSSSTSLCPLFPTMRAFLIKCCNALLRTLNASRTLYTSIVTVLPSKYLSWISTSYLLFAIVITSQNPDNQTTK</sequence>
<gene>
    <name evidence="1" type="primary">1</name>
</gene>
<dbReference type="EMBL" id="HQ641345">
    <property type="protein sequence ID" value="ADX87683.1"/>
    <property type="molecule type" value="Genomic_DNA"/>
</dbReference>
<dbReference type="RefSeq" id="YP_004251172.1">
    <property type="nucleotide sequence ID" value="NC_015158.1"/>
</dbReference>
<dbReference type="Proteomes" id="UP000007500">
    <property type="component" value="Segment"/>
</dbReference>
<dbReference type="GeneID" id="10228782"/>
<protein>
    <submittedName>
        <fullName evidence="1">Uncharacterized protein 1</fullName>
    </submittedName>
</protein>
<keyword evidence="2" id="KW-1185">Reference proteome</keyword>
<reference evidence="1 2" key="1">
    <citation type="journal article" date="2011" name="MBio">
        <title>Evidence of a dominant lineage of Vibrio cholerae-specific lytic bacteriophages shed by cholera patients over a 10-year period in Dhaka, Bangladesh.</title>
        <authorList>
            <person name="Seed K.D."/>
            <person name="Bodi K.L."/>
            <person name="Kropinski A.M."/>
            <person name="Ackermann H.W."/>
            <person name="Calderwood S.B."/>
            <person name="Qadri F."/>
            <person name="Camilli A."/>
        </authorList>
    </citation>
    <scope>NUCLEOTIDE SEQUENCE [LARGE SCALE GENOMIC DNA]</scope>
</reference>
<accession>F1D0T2</accession>
<dbReference type="KEGG" id="vg:10228782"/>
<evidence type="ECO:0000313" key="2">
    <source>
        <dbReference type="Proteomes" id="UP000007500"/>
    </source>
</evidence>
<evidence type="ECO:0000313" key="1">
    <source>
        <dbReference type="EMBL" id="ADX87683.1"/>
    </source>
</evidence>
<name>F1D0T2_9CAUD</name>
<organism evidence="1 2">
    <name type="scientific">Vibrio phage ICP2</name>
    <dbReference type="NCBI Taxonomy" id="979533"/>
    <lineage>
        <taxon>Viruses</taxon>
        <taxon>Duplodnaviria</taxon>
        <taxon>Heunggongvirae</taxon>
        <taxon>Uroviricota</taxon>
        <taxon>Caudoviricetes</taxon>
        <taxon>Zobellviridae</taxon>
        <taxon>Icepovirus</taxon>
        <taxon>Icepovirus bengalense</taxon>
    </lineage>
</organism>
<proteinExistence type="predicted"/>